<name>Q1ATH4_RUBXD</name>
<dbReference type="GO" id="GO:0004573">
    <property type="term" value="F:Glc3Man9GlcNAc2 oligosaccharide glucosidase activity"/>
    <property type="evidence" value="ECO:0007669"/>
    <property type="project" value="InterPro"/>
</dbReference>
<dbReference type="Gene3D" id="1.50.10.10">
    <property type="match status" value="1"/>
</dbReference>
<dbReference type="Proteomes" id="UP000006637">
    <property type="component" value="Chromosome"/>
</dbReference>
<accession>Q1ATH4</accession>
<keyword evidence="2" id="KW-0378">Hydrolase</keyword>
<dbReference type="CAZy" id="GH63">
    <property type="family name" value="Glycoside Hydrolase Family 63"/>
</dbReference>
<dbReference type="GO" id="GO:0009311">
    <property type="term" value="P:oligosaccharide metabolic process"/>
    <property type="evidence" value="ECO:0007669"/>
    <property type="project" value="InterPro"/>
</dbReference>
<evidence type="ECO:0000313" key="6">
    <source>
        <dbReference type="Proteomes" id="UP000006637"/>
    </source>
</evidence>
<evidence type="ECO:0000313" key="5">
    <source>
        <dbReference type="EMBL" id="ABG05304.1"/>
    </source>
</evidence>
<dbReference type="EMBL" id="CP000386">
    <property type="protein sequence ID" value="ABG05304.1"/>
    <property type="molecule type" value="Genomic_DNA"/>
</dbReference>
<dbReference type="PANTHER" id="PTHR10412:SF11">
    <property type="entry name" value="MANNOSYL-OLIGOSACCHARIDE GLUCOSIDASE"/>
    <property type="match status" value="1"/>
</dbReference>
<dbReference type="SUPFAM" id="SSF48208">
    <property type="entry name" value="Six-hairpin glycosidases"/>
    <property type="match status" value="1"/>
</dbReference>
<dbReference type="AlphaFoldDB" id="Q1ATH4"/>
<dbReference type="STRING" id="266117.Rxyl_2376"/>
<evidence type="ECO:0000256" key="2">
    <source>
        <dbReference type="ARBA" id="ARBA00022801"/>
    </source>
</evidence>
<comment type="similarity">
    <text evidence="1">Belongs to the glycosyl hydrolase 63 family.</text>
</comment>
<dbReference type="Pfam" id="PF22422">
    <property type="entry name" value="MGH1-like_GH"/>
    <property type="match status" value="1"/>
</dbReference>
<dbReference type="eggNOG" id="COG1626">
    <property type="taxonomic scope" value="Bacteria"/>
</dbReference>
<evidence type="ECO:0000259" key="4">
    <source>
        <dbReference type="Pfam" id="PF22422"/>
    </source>
</evidence>
<dbReference type="PhylomeDB" id="Q1ATH4"/>
<keyword evidence="3" id="KW-0326">Glycosidase</keyword>
<protein>
    <recommendedName>
        <fullName evidence="4">Mannosylglycerate hydrolase MGH1-like glycoside hydrolase domain-containing protein</fullName>
    </recommendedName>
</protein>
<dbReference type="PANTHER" id="PTHR10412">
    <property type="entry name" value="MANNOSYL-OLIGOSACCHARIDE GLUCOSIDASE"/>
    <property type="match status" value="1"/>
</dbReference>
<evidence type="ECO:0000256" key="3">
    <source>
        <dbReference type="ARBA" id="ARBA00023295"/>
    </source>
</evidence>
<reference evidence="5 6" key="1">
    <citation type="submission" date="2006-06" db="EMBL/GenBank/DDBJ databases">
        <title>Complete sequence of Rubrobacter xylanophilus DSM 9941.</title>
        <authorList>
            <consortium name="US DOE Joint Genome Institute"/>
            <person name="Copeland A."/>
            <person name="Lucas S."/>
            <person name="Lapidus A."/>
            <person name="Barry K."/>
            <person name="Detter J.C."/>
            <person name="Glavina del Rio T."/>
            <person name="Hammon N."/>
            <person name="Israni S."/>
            <person name="Dalin E."/>
            <person name="Tice H."/>
            <person name="Pitluck S."/>
            <person name="Munk A.C."/>
            <person name="Brettin T."/>
            <person name="Bruce D."/>
            <person name="Han C."/>
            <person name="Tapia R."/>
            <person name="Gilna P."/>
            <person name="Schmutz J."/>
            <person name="Larimer F."/>
            <person name="Land M."/>
            <person name="Hauser L."/>
            <person name="Kyrpides N."/>
            <person name="Lykidis A."/>
            <person name="da Costa M.S."/>
            <person name="Rainey F.A."/>
            <person name="Empadinhas N."/>
            <person name="Jolivet E."/>
            <person name="Battista J.R."/>
            <person name="Richardson P."/>
        </authorList>
    </citation>
    <scope>NUCLEOTIDE SEQUENCE [LARGE SCALE GENOMIC DNA]</scope>
    <source>
        <strain evidence="6">DSM 9941 / NBRC 16129 / PRD-1</strain>
    </source>
</reference>
<dbReference type="GO" id="GO:0006487">
    <property type="term" value="P:protein N-linked glycosylation"/>
    <property type="evidence" value="ECO:0007669"/>
    <property type="project" value="TreeGrafter"/>
</dbReference>
<feature type="domain" description="Mannosylglycerate hydrolase MGH1-like glycoside hydrolase" evidence="4">
    <location>
        <begin position="32"/>
        <end position="425"/>
    </location>
</feature>
<evidence type="ECO:0000256" key="1">
    <source>
        <dbReference type="ARBA" id="ARBA00010833"/>
    </source>
</evidence>
<dbReference type="InterPro" id="IPR054491">
    <property type="entry name" value="MGH1-like_GH"/>
</dbReference>
<gene>
    <name evidence="5" type="ordered locus">Rxyl_2376</name>
</gene>
<dbReference type="InterPro" id="IPR004888">
    <property type="entry name" value="Glycoside_hydrolase_63"/>
</dbReference>
<keyword evidence="6" id="KW-1185">Reference proteome</keyword>
<organism evidence="5 6">
    <name type="scientific">Rubrobacter xylanophilus (strain DSM 9941 / JCM 11954 / NBRC 16129 / PRD-1)</name>
    <dbReference type="NCBI Taxonomy" id="266117"/>
    <lineage>
        <taxon>Bacteria</taxon>
        <taxon>Bacillati</taxon>
        <taxon>Actinomycetota</taxon>
        <taxon>Rubrobacteria</taxon>
        <taxon>Rubrobacterales</taxon>
        <taxon>Rubrobacteraceae</taxon>
        <taxon>Rubrobacter</taxon>
    </lineage>
</organism>
<sequence length="441" mass="50269">MGPRERALIEQAKLVLEFNWTGGYTKPGPRLYPHQWSWDSALISIGYSHYDQGRAESELLHLLDARWRNGLLPQIVFNPSFGNYFPGPGFWHAQESPDAPEGHKTSGVVQPPVHATAARLVYERAPDRRRARGFLERAYPHLAAWHDYLYRERDPEGEGLAYIRHPWESGMDNAPLWDAILQRMHLREDEIPAYRRVDVHTVSEQDRPTSAAYDRFAYLVKLFAELGYDEAGIRRRCPFLVQDVLFNSLLCRAGEDLAELASEVGEDPSPHRERARRTARALDGKLWDEEHGTYLDYDLVAKRPIHVYCAANFLPLFAGVPDAGKARRMVDFLERGGFGLSGGHIKPVPSYDVRGFGFSPTQYWRGPVWINMDWFLMRGLRRYGYGEQAGRLRDAIVELCEKSGFYEYFDPATGQGHGSVLFSWSAALLIDALLGAEEGDR</sequence>
<proteinExistence type="inferred from homology"/>
<dbReference type="KEGG" id="rxy:Rxyl_2376"/>
<dbReference type="InterPro" id="IPR012341">
    <property type="entry name" value="6hp_glycosidase-like_sf"/>
</dbReference>
<dbReference type="InterPro" id="IPR008928">
    <property type="entry name" value="6-hairpin_glycosidase_sf"/>
</dbReference>
<dbReference type="HOGENOM" id="CLU_015270_1_0_11"/>
<dbReference type="OrthoDB" id="9781878at2"/>